<accession>A0A9X1Y617</accession>
<feature type="compositionally biased region" description="Basic residues" evidence="1">
    <location>
        <begin position="29"/>
        <end position="46"/>
    </location>
</feature>
<evidence type="ECO:0000313" key="3">
    <source>
        <dbReference type="Proteomes" id="UP001139516"/>
    </source>
</evidence>
<keyword evidence="3" id="KW-1185">Reference proteome</keyword>
<dbReference type="Pfam" id="PF18143">
    <property type="entry name" value="HAD_SAK_2"/>
    <property type="match status" value="1"/>
</dbReference>
<name>A0A9X1Y617_9PROT</name>
<feature type="region of interest" description="Disordered" evidence="1">
    <location>
        <begin position="20"/>
        <end position="46"/>
    </location>
</feature>
<organism evidence="2 3">
    <name type="scientific">Roseomonas acroporae</name>
    <dbReference type="NCBI Taxonomy" id="2937791"/>
    <lineage>
        <taxon>Bacteria</taxon>
        <taxon>Pseudomonadati</taxon>
        <taxon>Pseudomonadota</taxon>
        <taxon>Alphaproteobacteria</taxon>
        <taxon>Acetobacterales</taxon>
        <taxon>Roseomonadaceae</taxon>
        <taxon>Roseomonas</taxon>
    </lineage>
</organism>
<reference evidence="2" key="1">
    <citation type="submission" date="2022-04" db="EMBL/GenBank/DDBJ databases">
        <title>Roseomonas acroporae sp. nov., isolated from coral Acropora digitifera.</title>
        <authorList>
            <person name="Sun H."/>
        </authorList>
    </citation>
    <scope>NUCLEOTIDE SEQUENCE</scope>
    <source>
        <strain evidence="2">NAR14</strain>
    </source>
</reference>
<dbReference type="Proteomes" id="UP001139516">
    <property type="component" value="Unassembled WGS sequence"/>
</dbReference>
<evidence type="ECO:0000256" key="1">
    <source>
        <dbReference type="SAM" id="MobiDB-lite"/>
    </source>
</evidence>
<evidence type="ECO:0000313" key="2">
    <source>
        <dbReference type="EMBL" id="MCK8784128.1"/>
    </source>
</evidence>
<dbReference type="AlphaFoldDB" id="A0A9X1Y617"/>
<gene>
    <name evidence="2" type="ORF">M0638_07030</name>
</gene>
<proteinExistence type="predicted"/>
<comment type="caution">
    <text evidence="2">The sequence shown here is derived from an EMBL/GenBank/DDBJ whole genome shotgun (WGS) entry which is preliminary data.</text>
</comment>
<dbReference type="EMBL" id="JALPRX010000026">
    <property type="protein sequence ID" value="MCK8784128.1"/>
    <property type="molecule type" value="Genomic_DNA"/>
</dbReference>
<dbReference type="RefSeq" id="WP_248666253.1">
    <property type="nucleotide sequence ID" value="NZ_JALPRX010000026.1"/>
</dbReference>
<sequence length="158" mass="17822">MSTILFLDIDGVLAVRPASAFRPSPHPATPRRGHHHLHHQPQRPKPPRILQADAIARLNDLSCRTRAQLVVSSSWRPQLAAAGVAGPFHPDWRTDEDGPTRGEEITRWLRAHEVSRYVVLDDWRQGVEDHADRLVCPDYRVGLREGDVTMALTLLWAA</sequence>
<protein>
    <submittedName>
        <fullName evidence="2">HAD domain-containing protein</fullName>
    </submittedName>
</protein>